<evidence type="ECO:0000256" key="3">
    <source>
        <dbReference type="ARBA" id="ARBA00023015"/>
    </source>
</evidence>
<dbReference type="CDD" id="cd12203">
    <property type="entry name" value="GT1"/>
    <property type="match status" value="2"/>
</dbReference>
<dbReference type="FunFam" id="1.10.10.60:FF:000092">
    <property type="entry name" value="Trihelix transcription factor GT-2"/>
    <property type="match status" value="1"/>
</dbReference>
<feature type="region of interest" description="Disordered" evidence="8">
    <location>
        <begin position="155"/>
        <end position="179"/>
    </location>
</feature>
<dbReference type="InterPro" id="IPR044822">
    <property type="entry name" value="Myb_DNA-bind_4"/>
</dbReference>
<feature type="domain" description="Myb-like" evidence="9">
    <location>
        <begin position="320"/>
        <end position="377"/>
    </location>
</feature>
<evidence type="ECO:0000313" key="11">
    <source>
        <dbReference type="Proteomes" id="UP001153555"/>
    </source>
</evidence>
<name>A0A9N7RLA7_STRHE</name>
<dbReference type="PANTHER" id="PTHR21654:SF14">
    <property type="entry name" value="TRIHELIX TRANSCRIPTION FACTOR GTL1-LIKE"/>
    <property type="match status" value="1"/>
</dbReference>
<dbReference type="GO" id="GO:0005634">
    <property type="term" value="C:nucleus"/>
    <property type="evidence" value="ECO:0007669"/>
    <property type="project" value="UniProtKB-SubCell"/>
</dbReference>
<dbReference type="SMART" id="SM00717">
    <property type="entry name" value="SANT"/>
    <property type="match status" value="2"/>
</dbReference>
<evidence type="ECO:0000256" key="6">
    <source>
        <dbReference type="ARBA" id="ARBA00023242"/>
    </source>
</evidence>
<dbReference type="Pfam" id="PF13837">
    <property type="entry name" value="Myb_DNA-bind_4"/>
    <property type="match status" value="2"/>
</dbReference>
<sequence>MLKTPSPRVERIQLFSDRGGGSPYDEGGAPELGNEGGSGGLAEDGDRNSAGNRWPRDETLALLKIRSDMDFAFRDSTLKAPLWDEVSRKLGELGYQRGGKKCKEKFENIYKYHKRTKHGRSSTPNGRNYRFFEQLEPFESQIPTFAIETHKATPTTNSQDFTLPCSSTSTASSSEETEGNIKKKQKLVDYFERLMRDVLEKQEELQRKLLEAIERCEKERVAREEAWKAQETARIKEQQELLARERALSAAKDAAVLAFLKKIAQETNTEILDLSLLENTSKKQEHDILEKLGYLQPRGETSTTKVNFAQTNFTQTGSARWPKAEVEALIMLKMDLDMKYQDSGPKGPLWQEISSCMKKLGYERNAKRCKEKWENINKYYKRVKDGNRKRPEDSKTCPYFNMLDSIYSGRFEKPSGLDGLKPEQILMQMMAHNQQVVQEQPSIGEYDSRDTEEQQGEDMKDCEGGDGYEVVAKNLTSVTSLG</sequence>
<keyword evidence="11" id="KW-1185">Reference proteome</keyword>
<evidence type="ECO:0000259" key="9">
    <source>
        <dbReference type="PROSITE" id="PS50090"/>
    </source>
</evidence>
<dbReference type="FunFam" id="1.10.10.60:FF:000061">
    <property type="entry name" value="Trihelix transcription factor GT-2"/>
    <property type="match status" value="1"/>
</dbReference>
<feature type="domain" description="Myb-like" evidence="9">
    <location>
        <begin position="46"/>
        <end position="110"/>
    </location>
</feature>
<feature type="region of interest" description="Disordered" evidence="8">
    <location>
        <begin position="438"/>
        <end position="466"/>
    </location>
</feature>
<feature type="coiled-coil region" evidence="7">
    <location>
        <begin position="191"/>
        <end position="222"/>
    </location>
</feature>
<dbReference type="PANTHER" id="PTHR21654">
    <property type="entry name" value="FI21293P1"/>
    <property type="match status" value="1"/>
</dbReference>
<evidence type="ECO:0000256" key="7">
    <source>
        <dbReference type="SAM" id="Coils"/>
    </source>
</evidence>
<keyword evidence="7" id="KW-0175">Coiled coil</keyword>
<comment type="subcellular location">
    <subcellularLocation>
        <location evidence="1">Nucleus</location>
    </subcellularLocation>
</comment>
<evidence type="ECO:0000256" key="4">
    <source>
        <dbReference type="ARBA" id="ARBA00023125"/>
    </source>
</evidence>
<accession>A0A9N7RLA7</accession>
<dbReference type="GO" id="GO:0003677">
    <property type="term" value="F:DNA binding"/>
    <property type="evidence" value="ECO:0007669"/>
    <property type="project" value="UniProtKB-KW"/>
</dbReference>
<dbReference type="EMBL" id="CACSLK010027843">
    <property type="protein sequence ID" value="CAA0834165.1"/>
    <property type="molecule type" value="Genomic_DNA"/>
</dbReference>
<evidence type="ECO:0000256" key="8">
    <source>
        <dbReference type="SAM" id="MobiDB-lite"/>
    </source>
</evidence>
<dbReference type="AlphaFoldDB" id="A0A9N7RLA7"/>
<keyword evidence="2" id="KW-0677">Repeat</keyword>
<feature type="compositionally biased region" description="Basic and acidic residues" evidence="8">
    <location>
        <begin position="446"/>
        <end position="463"/>
    </location>
</feature>
<comment type="caution">
    <text evidence="10">The sequence shown here is derived from an EMBL/GenBank/DDBJ whole genome shotgun (WGS) entry which is preliminary data.</text>
</comment>
<dbReference type="Proteomes" id="UP001153555">
    <property type="component" value="Unassembled WGS sequence"/>
</dbReference>
<keyword evidence="6" id="KW-0539">Nucleus</keyword>
<evidence type="ECO:0000256" key="5">
    <source>
        <dbReference type="ARBA" id="ARBA00023163"/>
    </source>
</evidence>
<keyword evidence="3" id="KW-0805">Transcription regulation</keyword>
<evidence type="ECO:0000256" key="1">
    <source>
        <dbReference type="ARBA" id="ARBA00004123"/>
    </source>
</evidence>
<protein>
    <submittedName>
        <fullName evidence="10">Duplicated homeodomain-like superfamily protein</fullName>
    </submittedName>
</protein>
<keyword evidence="4 10" id="KW-0238">DNA-binding</keyword>
<proteinExistence type="predicted"/>
<keyword evidence="5" id="KW-0804">Transcription</keyword>
<dbReference type="Gene3D" id="1.10.10.60">
    <property type="entry name" value="Homeodomain-like"/>
    <property type="match status" value="2"/>
</dbReference>
<feature type="compositionally biased region" description="Polar residues" evidence="8">
    <location>
        <begin position="155"/>
        <end position="165"/>
    </location>
</feature>
<gene>
    <name evidence="10" type="ORF">SHERM_29405</name>
</gene>
<evidence type="ECO:0000313" key="10">
    <source>
        <dbReference type="EMBL" id="CAA0834165.1"/>
    </source>
</evidence>
<reference evidence="10" key="1">
    <citation type="submission" date="2019-12" db="EMBL/GenBank/DDBJ databases">
        <authorList>
            <person name="Scholes J."/>
        </authorList>
    </citation>
    <scope>NUCLEOTIDE SEQUENCE</scope>
</reference>
<dbReference type="InterPro" id="IPR001005">
    <property type="entry name" value="SANT/Myb"/>
</dbReference>
<organism evidence="10 11">
    <name type="scientific">Striga hermonthica</name>
    <name type="common">Purple witchweed</name>
    <name type="synonym">Buchnera hermonthica</name>
    <dbReference type="NCBI Taxonomy" id="68872"/>
    <lineage>
        <taxon>Eukaryota</taxon>
        <taxon>Viridiplantae</taxon>
        <taxon>Streptophyta</taxon>
        <taxon>Embryophyta</taxon>
        <taxon>Tracheophyta</taxon>
        <taxon>Spermatophyta</taxon>
        <taxon>Magnoliopsida</taxon>
        <taxon>eudicotyledons</taxon>
        <taxon>Gunneridae</taxon>
        <taxon>Pentapetalae</taxon>
        <taxon>asterids</taxon>
        <taxon>lamiids</taxon>
        <taxon>Lamiales</taxon>
        <taxon>Orobanchaceae</taxon>
        <taxon>Buchnereae</taxon>
        <taxon>Striga</taxon>
    </lineage>
</organism>
<keyword evidence="10" id="KW-0371">Homeobox</keyword>
<evidence type="ECO:0000256" key="2">
    <source>
        <dbReference type="ARBA" id="ARBA00022737"/>
    </source>
</evidence>
<dbReference type="PROSITE" id="PS50090">
    <property type="entry name" value="MYB_LIKE"/>
    <property type="match status" value="2"/>
</dbReference>
<dbReference type="GO" id="GO:0006355">
    <property type="term" value="P:regulation of DNA-templated transcription"/>
    <property type="evidence" value="ECO:0007669"/>
    <property type="project" value="UniProtKB-ARBA"/>
</dbReference>
<dbReference type="OrthoDB" id="691673at2759"/>
<feature type="region of interest" description="Disordered" evidence="8">
    <location>
        <begin position="1"/>
        <end position="54"/>
    </location>
</feature>